<evidence type="ECO:0000313" key="1">
    <source>
        <dbReference type="EMBL" id="QNM90257.1"/>
    </source>
</evidence>
<dbReference type="Proteomes" id="UP000515842">
    <property type="component" value="Chromosome"/>
</dbReference>
<sequence>MITKPIAKEYIYLDWNIFQNMKHSYNNDNIEAKELEKIIFKLSKKYFFPYSGAHLEDLVVSTEKNSNFISEDLGYLKNVSNGFLIGRIEELNNELRIEKFSVVKAYKQIKENYKFEKSIKINFNIPEFEPIKVDFSQLNKYNMFYPYLEKNDSIFDNKVLNDFMENFIKNINTAEFMNNYRKNVMELNQTFKNIQNSILDQNSIYFKNIEDFLSCMEIINIESFQKDFKKYLKSFFLATEFDAGENKPLDYKIYKSFCLLDYSPLFKEKFNKKNKPSNARRDSNHLYFASKAKYFITEDKNLYEKVKFIGEVFNLKLKVLKMTEFLNKFNSVDL</sequence>
<protein>
    <submittedName>
        <fullName evidence="1">Uncharacterized protein</fullName>
    </submittedName>
</protein>
<dbReference type="RefSeq" id="WP_187474587.1">
    <property type="nucleotide sequence ID" value="NZ_CP060693.1"/>
</dbReference>
<dbReference type="EMBL" id="CP060693">
    <property type="protein sequence ID" value="QNM90257.1"/>
    <property type="molecule type" value="Genomic_DNA"/>
</dbReference>
<accession>A0A7G9LNQ8</accession>
<proteinExistence type="predicted"/>
<organism evidence="1 2">
    <name type="scientific">Aliarcobacter cryaerophilus</name>
    <dbReference type="NCBI Taxonomy" id="28198"/>
    <lineage>
        <taxon>Bacteria</taxon>
        <taxon>Pseudomonadati</taxon>
        <taxon>Campylobacterota</taxon>
        <taxon>Epsilonproteobacteria</taxon>
        <taxon>Campylobacterales</taxon>
        <taxon>Arcobacteraceae</taxon>
        <taxon>Aliarcobacter</taxon>
    </lineage>
</organism>
<evidence type="ECO:0000313" key="2">
    <source>
        <dbReference type="Proteomes" id="UP000515842"/>
    </source>
</evidence>
<gene>
    <name evidence="1" type="ORF">HOO34_00510</name>
</gene>
<name>A0A7G9LNQ8_9BACT</name>
<reference evidence="1 2" key="1">
    <citation type="journal article" date="2020" name="Front. Microbiol.">
        <title>Genomic Analysis and Antimicrobial Resistance of Aliarcobacter cryaerophilus Strains From German Water Poultry.</title>
        <authorList>
            <person name="Muller E."/>
            <person name="Hotzel H."/>
            <person name="Ahlers C."/>
            <person name="Hanel I."/>
            <person name="Tomaso H."/>
            <person name="Abdel-Glil M.Y."/>
        </authorList>
    </citation>
    <scope>NUCLEOTIDE SEQUENCE [LARGE SCALE GENOMIC DNA]</scope>
    <source>
        <strain evidence="1 2">16CS1285-4</strain>
    </source>
</reference>
<dbReference type="AlphaFoldDB" id="A0A7G9LNQ8"/>